<reference evidence="4 5" key="1">
    <citation type="submission" date="2014-07" db="EMBL/GenBank/DDBJ databases">
        <authorList>
            <person name="McCorrison J."/>
            <person name="Sanka R."/>
            <person name="Torralba M."/>
            <person name="Gillis M."/>
            <person name="Haft D.H."/>
            <person name="Methe B."/>
            <person name="Sutton G."/>
            <person name="Nelson K.E."/>
        </authorList>
    </citation>
    <scope>NUCLEOTIDE SEQUENCE [LARGE SCALE GENOMIC DNA]</scope>
    <source>
        <strain evidence="4 5">DNF00314</strain>
    </source>
</reference>
<sequence>MNKLTLKSKKLTAEALIRKINTLHTPGEEIRLMEVCGTHTVAIFREGIRQLLPKGIELVSGPGCPVCVTDQAYMDMALSYAAQDDVIIATFGDMLKIPGTHSSLSQAQAEGAHIHIIYSPLEVIELGKQHKDKKIIMLAIGFETTIAAIGATVQAVDASGLTNVFFLVSHKLVPPALRALLDSQRGHIDGFILPGHVSVIIGEEPYQFLPTEYHIPSCVAGFDGCEILSAIVDILEQRQSKKYYVGNTYKSVVMKTGNPVAQEMMRTVYEVCDDVWRGIGMIPKSGLRLTKAYEHLDAQVALPLTVTEPTVPIKGCRCGDVLQGLIKPNECPLFGHACVPEHAVGACMVSVEGSCAAWYKYGYASGGLSWEE</sequence>
<evidence type="ECO:0000313" key="4">
    <source>
        <dbReference type="EMBL" id="KGF46897.1"/>
    </source>
</evidence>
<evidence type="ECO:0000313" key="5">
    <source>
        <dbReference type="Proteomes" id="UP000029628"/>
    </source>
</evidence>
<dbReference type="AlphaFoldDB" id="A0A096BVZ2"/>
<organism evidence="4 5">
    <name type="scientific">Veillonella montpellierensis DNF00314</name>
    <dbReference type="NCBI Taxonomy" id="1401067"/>
    <lineage>
        <taxon>Bacteria</taxon>
        <taxon>Bacillati</taxon>
        <taxon>Bacillota</taxon>
        <taxon>Negativicutes</taxon>
        <taxon>Veillonellales</taxon>
        <taxon>Veillonellaceae</taxon>
        <taxon>Veillonella</taxon>
    </lineage>
</organism>
<dbReference type="PIRSF" id="PIRSF005622">
    <property type="entry name" value="Hydrgn_mat_hypD"/>
    <property type="match status" value="1"/>
</dbReference>
<dbReference type="Gene3D" id="3.40.50.11750">
    <property type="entry name" value="HypD, alpha/beta domain 1"/>
    <property type="match status" value="2"/>
</dbReference>
<keyword evidence="2" id="KW-0479">Metal-binding</keyword>
<dbReference type="GO" id="GO:0051604">
    <property type="term" value="P:protein maturation"/>
    <property type="evidence" value="ECO:0007669"/>
    <property type="project" value="TreeGrafter"/>
</dbReference>
<dbReference type="PANTHER" id="PTHR30149:SF0">
    <property type="entry name" value="HYDROGENASE MATURATION FACTOR HYPD"/>
    <property type="match status" value="1"/>
</dbReference>
<gene>
    <name evidence="4" type="ORF">HMPREF0872_06565</name>
</gene>
<comment type="similarity">
    <text evidence="1">Belongs to the HypD family.</text>
</comment>
<evidence type="ECO:0000256" key="3">
    <source>
        <dbReference type="ARBA" id="ARBA00023004"/>
    </source>
</evidence>
<dbReference type="Gene3D" id="6.10.20.100">
    <property type="match status" value="1"/>
</dbReference>
<dbReference type="InterPro" id="IPR002780">
    <property type="entry name" value="Hyd_form_HypD"/>
</dbReference>
<dbReference type="InterPro" id="IPR042244">
    <property type="entry name" value="HypD_2_sf"/>
</dbReference>
<dbReference type="Proteomes" id="UP000029628">
    <property type="component" value="Unassembled WGS sequence"/>
</dbReference>
<dbReference type="GO" id="GO:0005506">
    <property type="term" value="F:iron ion binding"/>
    <property type="evidence" value="ECO:0007669"/>
    <property type="project" value="TreeGrafter"/>
</dbReference>
<dbReference type="InterPro" id="IPR042243">
    <property type="entry name" value="HypD_1"/>
</dbReference>
<dbReference type="Pfam" id="PF01924">
    <property type="entry name" value="HypD"/>
    <property type="match status" value="1"/>
</dbReference>
<dbReference type="eggNOG" id="COG0409">
    <property type="taxonomic scope" value="Bacteria"/>
</dbReference>
<proteinExistence type="inferred from homology"/>
<name>A0A096BVZ2_9FIRM</name>
<comment type="caution">
    <text evidence="4">The sequence shown here is derived from an EMBL/GenBank/DDBJ whole genome shotgun (WGS) entry which is preliminary data.</text>
</comment>
<dbReference type="GO" id="GO:0070025">
    <property type="term" value="F:carbon monoxide binding"/>
    <property type="evidence" value="ECO:0007669"/>
    <property type="project" value="TreeGrafter"/>
</dbReference>
<keyword evidence="5" id="KW-1185">Reference proteome</keyword>
<dbReference type="PANTHER" id="PTHR30149">
    <property type="entry name" value="HYDROGENASE PROTEIN ASSEMBLY PROTEIN HYPD"/>
    <property type="match status" value="1"/>
</dbReference>
<dbReference type="RefSeq" id="WP_038152880.1">
    <property type="nucleotide sequence ID" value="NZ_JRNT01000024.1"/>
</dbReference>
<protein>
    <submittedName>
        <fullName evidence="4">Hydrogenase assembly protein HupF</fullName>
    </submittedName>
</protein>
<dbReference type="GO" id="GO:0051539">
    <property type="term" value="F:4 iron, 4 sulfur cluster binding"/>
    <property type="evidence" value="ECO:0007669"/>
    <property type="project" value="TreeGrafter"/>
</dbReference>
<evidence type="ECO:0000256" key="2">
    <source>
        <dbReference type="ARBA" id="ARBA00022723"/>
    </source>
</evidence>
<evidence type="ECO:0000256" key="1">
    <source>
        <dbReference type="ARBA" id="ARBA00007888"/>
    </source>
</evidence>
<dbReference type="NCBIfam" id="TIGR00075">
    <property type="entry name" value="hypD"/>
    <property type="match status" value="1"/>
</dbReference>
<accession>A0A096BVZ2</accession>
<keyword evidence="3" id="KW-0408">Iron</keyword>
<dbReference type="EMBL" id="JRNT01000024">
    <property type="protein sequence ID" value="KGF46897.1"/>
    <property type="molecule type" value="Genomic_DNA"/>
</dbReference>